<dbReference type="AlphaFoldDB" id="B9TFB4"/>
<sequence length="337" mass="36765">MNRACAIGCSSRKNCFRPKPSARCACKPEPPMITLQKTGSFFVGGRRVNVRGEAPYRVTLSSTSTRDYDPNGTYWIEAAYVQYFLQASPRYAVPLVLMHGGGLTGAMWEDTPDGRPGWLQRLLEARVSVYVVDNVERGRAGFCALDGVWPDRPLSRSDEESAKIYRFGYAGHRFPLDAMQGLSAQTVPRWPGTRALQRQALIDVVRRIGPCALLGFSQGGGLVFDAAEAARDLVRACVALEPHGAPASFDAGLPGTPALVVFGDFIEEDQAWRAHAARASASIEAWNAAGGEGVRIDLPALGMRGNTHMMMMDENSDDVLRVVLDWLDRCETARSGL</sequence>
<evidence type="ECO:0000313" key="2">
    <source>
        <dbReference type="Proteomes" id="UP000008311"/>
    </source>
</evidence>
<dbReference type="GO" id="GO:0019433">
    <property type="term" value="P:triglyceride catabolic process"/>
    <property type="evidence" value="ECO:0000318"/>
    <property type="project" value="GO_Central"/>
</dbReference>
<accession>B9TFB4</accession>
<evidence type="ECO:0000313" key="1">
    <source>
        <dbReference type="EMBL" id="EEF25449.1"/>
    </source>
</evidence>
<dbReference type="InterPro" id="IPR050228">
    <property type="entry name" value="Carboxylesterase_BioH"/>
</dbReference>
<dbReference type="Proteomes" id="UP000008311">
    <property type="component" value="Unassembled WGS sequence"/>
</dbReference>
<proteinExistence type="predicted"/>
<dbReference type="InParanoid" id="B9TFB4"/>
<gene>
    <name evidence="1" type="ORF">RCOM_1896500</name>
</gene>
<reference evidence="2" key="1">
    <citation type="journal article" date="2010" name="Nat. Biotechnol.">
        <title>Draft genome sequence of the oilseed species Ricinus communis.</title>
        <authorList>
            <person name="Chan A.P."/>
            <person name="Crabtree J."/>
            <person name="Zhao Q."/>
            <person name="Lorenzi H."/>
            <person name="Orvis J."/>
            <person name="Puiu D."/>
            <person name="Melake-Berhan A."/>
            <person name="Jones K.M."/>
            <person name="Redman J."/>
            <person name="Chen G."/>
            <person name="Cahoon E.B."/>
            <person name="Gedil M."/>
            <person name="Stanke M."/>
            <person name="Haas B.J."/>
            <person name="Wortman J.R."/>
            <person name="Fraser-Liggett C.M."/>
            <person name="Ravel J."/>
            <person name="Rabinowicz P.D."/>
        </authorList>
    </citation>
    <scope>NUCLEOTIDE SEQUENCE [LARGE SCALE GENOMIC DNA]</scope>
    <source>
        <strain evidence="2">cv. Hale</strain>
    </source>
</reference>
<dbReference type="PANTHER" id="PTHR43194">
    <property type="entry name" value="HYDROLASE ALPHA/BETA FOLD FAMILY"/>
    <property type="match status" value="1"/>
</dbReference>
<dbReference type="Gene3D" id="3.40.50.1820">
    <property type="entry name" value="alpha/beta hydrolase"/>
    <property type="match status" value="1"/>
</dbReference>
<dbReference type="STRING" id="3988.B9TFB4"/>
<dbReference type="eggNOG" id="ENOG502REH0">
    <property type="taxonomic scope" value="Eukaryota"/>
</dbReference>
<dbReference type="InterPro" id="IPR029058">
    <property type="entry name" value="AB_hydrolase_fold"/>
</dbReference>
<keyword evidence="2" id="KW-1185">Reference proteome</keyword>
<protein>
    <submittedName>
        <fullName evidence="1">Uncharacterized protein</fullName>
    </submittedName>
</protein>
<dbReference type="SUPFAM" id="SSF53474">
    <property type="entry name" value="alpha/beta-Hydrolases"/>
    <property type="match status" value="1"/>
</dbReference>
<dbReference type="PANTHER" id="PTHR43194:SF2">
    <property type="entry name" value="PEROXISOMAL MEMBRANE PROTEIN LPX1"/>
    <property type="match status" value="1"/>
</dbReference>
<name>B9TFB4_RICCO</name>
<organism evidence="1 2">
    <name type="scientific">Ricinus communis</name>
    <name type="common">Castor bean</name>
    <dbReference type="NCBI Taxonomy" id="3988"/>
    <lineage>
        <taxon>Eukaryota</taxon>
        <taxon>Viridiplantae</taxon>
        <taxon>Streptophyta</taxon>
        <taxon>Embryophyta</taxon>
        <taxon>Tracheophyta</taxon>
        <taxon>Spermatophyta</taxon>
        <taxon>Magnoliopsida</taxon>
        <taxon>eudicotyledons</taxon>
        <taxon>Gunneridae</taxon>
        <taxon>Pentapetalae</taxon>
        <taxon>rosids</taxon>
        <taxon>fabids</taxon>
        <taxon>Malpighiales</taxon>
        <taxon>Euphorbiaceae</taxon>
        <taxon>Acalyphoideae</taxon>
        <taxon>Acalypheae</taxon>
        <taxon>Ricinus</taxon>
    </lineage>
</organism>
<dbReference type="CDD" id="cd12808">
    <property type="entry name" value="Esterase_713_like-1"/>
    <property type="match status" value="1"/>
</dbReference>
<dbReference type="EMBL" id="EQ979671">
    <property type="protein sequence ID" value="EEF25449.1"/>
    <property type="molecule type" value="Genomic_DNA"/>
</dbReference>
<dbReference type="GO" id="GO:0004806">
    <property type="term" value="F:triacylglycerol lipase activity"/>
    <property type="evidence" value="ECO:0000318"/>
    <property type="project" value="GO_Central"/>
</dbReference>